<proteinExistence type="predicted"/>
<name>A0ABZ2V0I1_9RHOB</name>
<dbReference type="InterPro" id="IPR036390">
    <property type="entry name" value="WH_DNA-bd_sf"/>
</dbReference>
<dbReference type="SUPFAM" id="SSF48008">
    <property type="entry name" value="GntR ligand-binding domain-like"/>
    <property type="match status" value="1"/>
</dbReference>
<dbReference type="SUPFAM" id="SSF46785">
    <property type="entry name" value="Winged helix' DNA-binding domain"/>
    <property type="match status" value="1"/>
</dbReference>
<dbReference type="Proteomes" id="UP001440612">
    <property type="component" value="Chromosome"/>
</dbReference>
<accession>A0ABZ2V0I1</accession>
<keyword evidence="6" id="KW-1185">Reference proteome</keyword>
<reference evidence="6" key="1">
    <citation type="submission" date="2024-04" db="EMBL/GenBank/DDBJ databases">
        <title>Phylogenomic analyses of a clade within the roseobacter group suggest taxonomic reassignments of species of the genera Aestuariivita, Citreicella, Loktanella, Nautella, Pelagibaca, Ruegeria, Thalassobius, Thiobacimonas and Tropicibacter, and the proposal o.</title>
        <authorList>
            <person name="Jeon C.O."/>
        </authorList>
    </citation>
    <scope>NUCLEOTIDE SEQUENCE [LARGE SCALE GENOMIC DNA]</scope>
    <source>
        <strain evidence="6">BS5-3</strain>
    </source>
</reference>
<dbReference type="EMBL" id="CP150951">
    <property type="protein sequence ID" value="WZC47410.1"/>
    <property type="molecule type" value="Genomic_DNA"/>
</dbReference>
<organism evidence="5 6">
    <name type="scientific">Yoonia phaeophyticola</name>
    <dbReference type="NCBI Taxonomy" id="3137369"/>
    <lineage>
        <taxon>Bacteria</taxon>
        <taxon>Pseudomonadati</taxon>
        <taxon>Pseudomonadota</taxon>
        <taxon>Alphaproteobacteria</taxon>
        <taxon>Rhodobacterales</taxon>
        <taxon>Paracoccaceae</taxon>
        <taxon>Yoonia</taxon>
    </lineage>
</organism>
<dbReference type="InterPro" id="IPR008920">
    <property type="entry name" value="TF_FadR/GntR_C"/>
</dbReference>
<keyword evidence="3" id="KW-0804">Transcription</keyword>
<evidence type="ECO:0000256" key="1">
    <source>
        <dbReference type="ARBA" id="ARBA00023015"/>
    </source>
</evidence>
<gene>
    <name evidence="5" type="ORF">AABB29_10730</name>
</gene>
<evidence type="ECO:0000313" key="5">
    <source>
        <dbReference type="EMBL" id="WZC47410.1"/>
    </source>
</evidence>
<evidence type="ECO:0000259" key="4">
    <source>
        <dbReference type="PROSITE" id="PS50949"/>
    </source>
</evidence>
<dbReference type="PANTHER" id="PTHR43537:SF53">
    <property type="entry name" value="HTH-TYPE TRANSCRIPTIONAL REPRESSOR NANR"/>
    <property type="match status" value="1"/>
</dbReference>
<dbReference type="Gene3D" id="1.20.120.530">
    <property type="entry name" value="GntR ligand-binding domain-like"/>
    <property type="match status" value="1"/>
</dbReference>
<dbReference type="InterPro" id="IPR036388">
    <property type="entry name" value="WH-like_DNA-bd_sf"/>
</dbReference>
<dbReference type="PROSITE" id="PS50949">
    <property type="entry name" value="HTH_GNTR"/>
    <property type="match status" value="1"/>
</dbReference>
<dbReference type="InterPro" id="IPR000524">
    <property type="entry name" value="Tscrpt_reg_HTH_GntR"/>
</dbReference>
<dbReference type="InterPro" id="IPR011711">
    <property type="entry name" value="GntR_C"/>
</dbReference>
<dbReference type="SMART" id="SM00345">
    <property type="entry name" value="HTH_GNTR"/>
    <property type="match status" value="1"/>
</dbReference>
<dbReference type="RefSeq" id="WP_341365530.1">
    <property type="nucleotide sequence ID" value="NZ_CP150951.2"/>
</dbReference>
<evidence type="ECO:0000256" key="2">
    <source>
        <dbReference type="ARBA" id="ARBA00023125"/>
    </source>
</evidence>
<dbReference type="SMART" id="SM00895">
    <property type="entry name" value="FCD"/>
    <property type="match status" value="1"/>
</dbReference>
<sequence>MTETAIKSAATADEIVTQLTEAVHEHRVLPGMKLSEDEVGEIFGVGRTVVRQALRTMAHGGLVAIERNRGAFVAKPSIKEAREVFEARALLEPQTARAAAERARPDDITVLKDHITQEHAAIDANEAGRALKLSGHFHVEIARIADQKTIEAFIRQLVSQSSLVIALYWQRRSALCESHAHHALIDAIAQNDPASAEEIMKGHLVDLVSQLNLRDVPDGNLSLRDAFT</sequence>
<dbReference type="Pfam" id="PF07729">
    <property type="entry name" value="FCD"/>
    <property type="match status" value="1"/>
</dbReference>
<evidence type="ECO:0000256" key="3">
    <source>
        <dbReference type="ARBA" id="ARBA00023163"/>
    </source>
</evidence>
<protein>
    <submittedName>
        <fullName evidence="5">GntR family transcriptional regulator</fullName>
    </submittedName>
</protein>
<feature type="domain" description="HTH gntR-type" evidence="4">
    <location>
        <begin position="9"/>
        <end position="76"/>
    </location>
</feature>
<evidence type="ECO:0000313" key="6">
    <source>
        <dbReference type="Proteomes" id="UP001440612"/>
    </source>
</evidence>
<keyword evidence="1" id="KW-0805">Transcription regulation</keyword>
<dbReference type="Pfam" id="PF00392">
    <property type="entry name" value="GntR"/>
    <property type="match status" value="1"/>
</dbReference>
<keyword evidence="2" id="KW-0238">DNA-binding</keyword>
<dbReference type="Gene3D" id="1.10.10.10">
    <property type="entry name" value="Winged helix-like DNA-binding domain superfamily/Winged helix DNA-binding domain"/>
    <property type="match status" value="1"/>
</dbReference>
<dbReference type="PANTHER" id="PTHR43537">
    <property type="entry name" value="TRANSCRIPTIONAL REGULATOR, GNTR FAMILY"/>
    <property type="match status" value="1"/>
</dbReference>